<proteinExistence type="predicted"/>
<name>Q6HM14_BACHK</name>
<dbReference type="KEGG" id="btk:BT9727_1070"/>
<gene>
    <name evidence="1" type="ordered locus">BT9727_1070</name>
</gene>
<dbReference type="HOGENOM" id="CLU_2767227_0_0_9"/>
<reference evidence="1 2" key="1">
    <citation type="journal article" date="2006" name="J. Bacteriol.">
        <title>Pathogenomic sequence analysis of Bacillus cereus and Bacillus thuringiensis isolates closely related to Bacillus anthracis.</title>
        <authorList>
            <person name="Han C.S."/>
            <person name="Xie G."/>
            <person name="Challacombe J.F."/>
            <person name="Altherr M.R."/>
            <person name="Bhotika S.S."/>
            <person name="Brown N."/>
            <person name="Bruce D."/>
            <person name="Campbell C.S."/>
            <person name="Campbell M.L."/>
            <person name="Chen J."/>
            <person name="Chertkov O."/>
            <person name="Cleland C."/>
            <person name="Dimitrijevic M."/>
            <person name="Doggett N.A."/>
            <person name="Fawcett J.J."/>
            <person name="Glavina T."/>
            <person name="Goodwin L.A."/>
            <person name="Green L.D."/>
            <person name="Hill K.K."/>
            <person name="Hitchcock P."/>
            <person name="Jackson P.J."/>
            <person name="Keim P."/>
            <person name="Kewalramani A.R."/>
            <person name="Longmire J."/>
            <person name="Lucas S."/>
            <person name="Malfatti S."/>
            <person name="McMurry K."/>
            <person name="Meincke L.J."/>
            <person name="Misra M."/>
            <person name="Moseman B.L."/>
            <person name="Mundt M."/>
            <person name="Munk A.C."/>
            <person name="Okinaka R.T."/>
            <person name="Parson-Quintana B."/>
            <person name="Reilly L.P."/>
            <person name="Richardson P."/>
            <person name="Robinson D.L."/>
            <person name="Rubin E."/>
            <person name="Saunders E."/>
            <person name="Tapia R."/>
            <person name="Tesmer J.G."/>
            <person name="Thayer N."/>
            <person name="Thompson L.S."/>
            <person name="Tice H."/>
            <person name="Ticknor L.O."/>
            <person name="Wills P.L."/>
            <person name="Brettin T.S."/>
            <person name="Gilna P."/>
        </authorList>
    </citation>
    <scope>NUCLEOTIDE SEQUENCE [LARGE SCALE GENOMIC DNA]</scope>
    <source>
        <strain evidence="1 2">97-27</strain>
    </source>
</reference>
<sequence>MYIMKETLFELSKKMLTFLNFQREIVDTAALCDVRWIYSELSIFGGLTQSNLLFLHIKNGNTDKNKKIL</sequence>
<dbReference type="AlphaFoldDB" id="Q6HM14"/>
<evidence type="ECO:0000313" key="2">
    <source>
        <dbReference type="Proteomes" id="UP000001301"/>
    </source>
</evidence>
<organism evidence="1 2">
    <name type="scientific">Bacillus thuringiensis subsp. konkukian (strain 97-27)</name>
    <dbReference type="NCBI Taxonomy" id="281309"/>
    <lineage>
        <taxon>Bacteria</taxon>
        <taxon>Bacillati</taxon>
        <taxon>Bacillota</taxon>
        <taxon>Bacilli</taxon>
        <taxon>Bacillales</taxon>
        <taxon>Bacillaceae</taxon>
        <taxon>Bacillus</taxon>
        <taxon>Bacillus cereus group</taxon>
    </lineage>
</organism>
<dbReference type="EMBL" id="AE017355">
    <property type="protein sequence ID" value="AAT59314.1"/>
    <property type="molecule type" value="Genomic_DNA"/>
</dbReference>
<evidence type="ECO:0000313" key="1">
    <source>
        <dbReference type="EMBL" id="AAT59314.1"/>
    </source>
</evidence>
<protein>
    <submittedName>
        <fullName evidence="1">Uncharacterized protein</fullName>
    </submittedName>
</protein>
<accession>Q6HM14</accession>
<dbReference type="Proteomes" id="UP000001301">
    <property type="component" value="Chromosome"/>
</dbReference>